<dbReference type="InterPro" id="IPR036709">
    <property type="entry name" value="Autotransporte_beta_dom_sf"/>
</dbReference>
<gene>
    <name evidence="1" type="ORF">IAC35_00420</name>
</gene>
<dbReference type="InterPro" id="IPR021958">
    <property type="entry name" value="DUF3575"/>
</dbReference>
<dbReference type="SUPFAM" id="SSF103515">
    <property type="entry name" value="Autotransporter"/>
    <property type="match status" value="1"/>
</dbReference>
<evidence type="ECO:0000313" key="1">
    <source>
        <dbReference type="EMBL" id="HIT46304.1"/>
    </source>
</evidence>
<dbReference type="Pfam" id="PF12099">
    <property type="entry name" value="DUF3575"/>
    <property type="match status" value="1"/>
</dbReference>
<proteinExistence type="predicted"/>
<dbReference type="EMBL" id="DVLC01000005">
    <property type="protein sequence ID" value="HIT46304.1"/>
    <property type="molecule type" value="Genomic_DNA"/>
</dbReference>
<protein>
    <submittedName>
        <fullName evidence="1">DUF3575 domain-containing protein</fullName>
    </submittedName>
</protein>
<reference evidence="1" key="2">
    <citation type="journal article" date="2021" name="PeerJ">
        <title>Extensive microbial diversity within the chicken gut microbiome revealed by metagenomics and culture.</title>
        <authorList>
            <person name="Gilroy R."/>
            <person name="Ravi A."/>
            <person name="Getino M."/>
            <person name="Pursley I."/>
            <person name="Horton D.L."/>
            <person name="Alikhan N.F."/>
            <person name="Baker D."/>
            <person name="Gharbi K."/>
            <person name="Hall N."/>
            <person name="Watson M."/>
            <person name="Adriaenssens E.M."/>
            <person name="Foster-Nyarko E."/>
            <person name="Jarju S."/>
            <person name="Secka A."/>
            <person name="Antonio M."/>
            <person name="Oren A."/>
            <person name="Chaudhuri R.R."/>
            <person name="La Ragione R."/>
            <person name="Hildebrand F."/>
            <person name="Pallen M.J."/>
        </authorList>
    </citation>
    <scope>NUCLEOTIDE SEQUENCE</scope>
    <source>
        <strain evidence="1">ChiHecec2B26-709</strain>
    </source>
</reference>
<dbReference type="AlphaFoldDB" id="A0A9D1GM58"/>
<dbReference type="Proteomes" id="UP000886881">
    <property type="component" value="Unassembled WGS sequence"/>
</dbReference>
<evidence type="ECO:0000313" key="2">
    <source>
        <dbReference type="Proteomes" id="UP000886881"/>
    </source>
</evidence>
<sequence length="194" mass="22147">MNSRIFTKFVVIFAASALSLQSLHTQKLAVKTNLLSDATATINLGVEAALAPKWTFDLSGNYNAWDFPDYRKQKQWMVQPEARFWFCEAFNGHFVAAHLLGGEFNMANPFFPFSMIRTLRDYRYEGWMYGAGIGYGYQWILSPRWSIEAEIGAGYVGTKYEQYECIRCGALVDEGFSNKFSITKLSLGIIFMIF</sequence>
<name>A0A9D1GM58_9BACT</name>
<organism evidence="1 2">
    <name type="scientific">Candidatus Cryptobacteroides merdipullorum</name>
    <dbReference type="NCBI Taxonomy" id="2840771"/>
    <lineage>
        <taxon>Bacteria</taxon>
        <taxon>Pseudomonadati</taxon>
        <taxon>Bacteroidota</taxon>
        <taxon>Bacteroidia</taxon>
        <taxon>Bacteroidales</taxon>
        <taxon>Candidatus Cryptobacteroides</taxon>
    </lineage>
</organism>
<reference evidence="1" key="1">
    <citation type="submission" date="2020-10" db="EMBL/GenBank/DDBJ databases">
        <authorList>
            <person name="Gilroy R."/>
        </authorList>
    </citation>
    <scope>NUCLEOTIDE SEQUENCE</scope>
    <source>
        <strain evidence="1">ChiHecec2B26-709</strain>
    </source>
</reference>
<accession>A0A9D1GM58</accession>
<comment type="caution">
    <text evidence="1">The sequence shown here is derived from an EMBL/GenBank/DDBJ whole genome shotgun (WGS) entry which is preliminary data.</text>
</comment>